<feature type="chain" id="PRO_5030792387" evidence="1">
    <location>
        <begin position="26"/>
        <end position="396"/>
    </location>
</feature>
<dbReference type="Pfam" id="PF10082">
    <property type="entry name" value="BBP2_2"/>
    <property type="match status" value="1"/>
</dbReference>
<sequence>MSSLTSTSLALLTGACLMAGTSLQAGPIFAGGELTFQGTAQVTDTSRVSPNAESPSDIFYTFTPAVTYERETAAMNLRANLALPFRRYDENTQYDSDDIEFLINGEVPFGAGGPRLSGDWSVAYIDGMRASYLTNQVLNTESLNANAYVDYVLRNKLSLRTRFGYNDRSSSGVEEAYQNANTSTLFAAGIHARELIRGRIGLYAEYLIRSRKTDRGATAQAVDNTDDGINFGITGQILPENLFPKLEADLAFGLTSTDVGNYSNTTSSQRNNRLTLDGRLAYPANTKTNVALTYRRNLAVTDDDRTVEQSDLSLMIDYTPNQKLTFVTEFGVQSNDFIFDQEPRNDDVFIASVSANYTIRLNWFATIGYNYRDSSSTVEISDYNSSTFNLSTTLAF</sequence>
<dbReference type="SUPFAM" id="SSF103515">
    <property type="entry name" value="Autotransporter"/>
    <property type="match status" value="1"/>
</dbReference>
<comment type="caution">
    <text evidence="2">The sequence shown here is derived from an EMBL/GenBank/DDBJ whole genome shotgun (WGS) entry which is preliminary data.</text>
</comment>
<organism evidence="2 3">
    <name type="scientific">Pelagicoccus albus</name>
    <dbReference type="NCBI Taxonomy" id="415222"/>
    <lineage>
        <taxon>Bacteria</taxon>
        <taxon>Pseudomonadati</taxon>
        <taxon>Verrucomicrobiota</taxon>
        <taxon>Opitutia</taxon>
        <taxon>Puniceicoccales</taxon>
        <taxon>Pelagicoccaceae</taxon>
        <taxon>Pelagicoccus</taxon>
    </lineage>
</organism>
<dbReference type="EMBL" id="JACHVC010000013">
    <property type="protein sequence ID" value="MBC2607788.1"/>
    <property type="molecule type" value="Genomic_DNA"/>
</dbReference>
<evidence type="ECO:0000313" key="3">
    <source>
        <dbReference type="Proteomes" id="UP000526501"/>
    </source>
</evidence>
<proteinExistence type="predicted"/>
<dbReference type="InterPro" id="IPR018759">
    <property type="entry name" value="BBP2_2"/>
</dbReference>
<reference evidence="2 3" key="1">
    <citation type="submission" date="2020-07" db="EMBL/GenBank/DDBJ databases">
        <authorList>
            <person name="Feng X."/>
        </authorList>
    </citation>
    <scope>NUCLEOTIDE SEQUENCE [LARGE SCALE GENOMIC DNA]</scope>
    <source>
        <strain evidence="2 3">JCM23202</strain>
    </source>
</reference>
<name>A0A7X1EA16_9BACT</name>
<keyword evidence="3" id="KW-1185">Reference proteome</keyword>
<dbReference type="InterPro" id="IPR036709">
    <property type="entry name" value="Autotransporte_beta_dom_sf"/>
</dbReference>
<evidence type="ECO:0000256" key="1">
    <source>
        <dbReference type="SAM" id="SignalP"/>
    </source>
</evidence>
<gene>
    <name evidence="2" type="ORF">H5P27_17170</name>
</gene>
<protein>
    <submittedName>
        <fullName evidence="2">Outer membrane beta-barrel protein</fullName>
    </submittedName>
</protein>
<keyword evidence="1" id="KW-0732">Signal</keyword>
<evidence type="ECO:0000313" key="2">
    <source>
        <dbReference type="EMBL" id="MBC2607788.1"/>
    </source>
</evidence>
<feature type="signal peptide" evidence="1">
    <location>
        <begin position="1"/>
        <end position="25"/>
    </location>
</feature>
<dbReference type="AlphaFoldDB" id="A0A7X1EA16"/>
<accession>A0A7X1EA16</accession>
<dbReference type="RefSeq" id="WP_185661653.1">
    <property type="nucleotide sequence ID" value="NZ_CAWPOO010000013.1"/>
</dbReference>
<dbReference type="Proteomes" id="UP000526501">
    <property type="component" value="Unassembled WGS sequence"/>
</dbReference>